<dbReference type="GO" id="GO:0005743">
    <property type="term" value="C:mitochondrial inner membrane"/>
    <property type="evidence" value="ECO:0007669"/>
    <property type="project" value="UniProtKB-SubCell"/>
</dbReference>
<evidence type="ECO:0000256" key="1">
    <source>
        <dbReference type="ARBA" id="ARBA00004298"/>
    </source>
</evidence>
<keyword evidence="10 11" id="KW-0472">Membrane</keyword>
<evidence type="ECO:0000313" key="12">
    <source>
        <dbReference type="EMBL" id="GHP02724.1"/>
    </source>
</evidence>
<gene>
    <name evidence="12" type="ORF">PPROV_000147900</name>
</gene>
<evidence type="ECO:0000256" key="10">
    <source>
        <dbReference type="ARBA" id="ARBA00023136"/>
    </source>
</evidence>
<protein>
    <recommendedName>
        <fullName evidence="11">NADH dehydrogenase [ubiquinone] 1 alpha subcomplex subunit 13</fullName>
    </recommendedName>
</protein>
<keyword evidence="9 11" id="KW-0496">Mitochondrion</keyword>
<name>A0A830H6Q6_9CHLO</name>
<evidence type="ECO:0000256" key="4">
    <source>
        <dbReference type="ARBA" id="ARBA00022660"/>
    </source>
</evidence>
<comment type="function">
    <text evidence="11">Complex I functions in the transfer of electrons from NADH to the respiratory chain. Accessory subunit of the mitochondrial membrane respiratory chain NADH dehydrogenase (Complex I), that is believed not to be involved in catalysis.</text>
</comment>
<evidence type="ECO:0000256" key="7">
    <source>
        <dbReference type="ARBA" id="ARBA00022982"/>
    </source>
</evidence>
<dbReference type="GO" id="GO:0045271">
    <property type="term" value="C:respiratory chain complex I"/>
    <property type="evidence" value="ECO:0007669"/>
    <property type="project" value="UniProtKB-UniRule"/>
</dbReference>
<comment type="similarity">
    <text evidence="2 11">Belongs to the complex I NDUFA13 subunit family.</text>
</comment>
<keyword evidence="3 11" id="KW-0813">Transport</keyword>
<comment type="subcellular location">
    <subcellularLocation>
        <location evidence="1 11">Mitochondrion inner membrane</location>
        <topology evidence="1 11">Single-pass membrane protein</topology>
        <orientation evidence="1 11">Matrix side</orientation>
    </subcellularLocation>
</comment>
<evidence type="ECO:0000256" key="2">
    <source>
        <dbReference type="ARBA" id="ARBA00007312"/>
    </source>
</evidence>
<evidence type="ECO:0000313" key="13">
    <source>
        <dbReference type="Proteomes" id="UP000660262"/>
    </source>
</evidence>
<proteinExistence type="inferred from homology"/>
<evidence type="ECO:0000256" key="11">
    <source>
        <dbReference type="RuleBase" id="RU368034"/>
    </source>
</evidence>
<organism evidence="12 13">
    <name type="scientific">Pycnococcus provasolii</name>
    <dbReference type="NCBI Taxonomy" id="41880"/>
    <lineage>
        <taxon>Eukaryota</taxon>
        <taxon>Viridiplantae</taxon>
        <taxon>Chlorophyta</taxon>
        <taxon>Pseudoscourfieldiophyceae</taxon>
        <taxon>Pseudoscourfieldiales</taxon>
        <taxon>Pycnococcaceae</taxon>
        <taxon>Pycnococcus</taxon>
    </lineage>
</organism>
<evidence type="ECO:0000256" key="8">
    <source>
        <dbReference type="ARBA" id="ARBA00022989"/>
    </source>
</evidence>
<dbReference type="Proteomes" id="UP000660262">
    <property type="component" value="Unassembled WGS sequence"/>
</dbReference>
<keyword evidence="8 11" id="KW-1133">Transmembrane helix</keyword>
<keyword evidence="6 11" id="KW-0999">Mitochondrion inner membrane</keyword>
<comment type="caution">
    <text evidence="12">The sequence shown here is derived from an EMBL/GenBank/DDBJ whole genome shotgun (WGS) entry which is preliminary data.</text>
</comment>
<keyword evidence="7 11" id="KW-0249">Electron transport</keyword>
<keyword evidence="4 11" id="KW-0679">Respiratory chain</keyword>
<sequence>MTDAFLRAPRGLRSVTDLPVSQDGPPPGGFPSVRYARRIPNTGPSGAVVFGLVLLGMGYGFHKTAQYNKRGNKLKEEIYNTRMALAPYLQAEADRVFVQRQAKFHAWEAEVMKDVPGWEVGKSVYNTRWMPPADPTGHRRNFLKY</sequence>
<keyword evidence="5 11" id="KW-0812">Transmembrane</keyword>
<feature type="transmembrane region" description="Helical" evidence="11">
    <location>
        <begin position="43"/>
        <end position="61"/>
    </location>
</feature>
<accession>A0A830H6Q6</accession>
<dbReference type="Pfam" id="PF06212">
    <property type="entry name" value="GRIM-19"/>
    <property type="match status" value="1"/>
</dbReference>
<dbReference type="PANTHER" id="PTHR12966">
    <property type="entry name" value="NADH DEHYDROGENASE UBIQUINONE 1 ALPHA SUBCOMPLEX SUBUNIT 13"/>
    <property type="match status" value="1"/>
</dbReference>
<dbReference type="EMBL" id="BNJQ01000004">
    <property type="protein sequence ID" value="GHP02724.1"/>
    <property type="molecule type" value="Genomic_DNA"/>
</dbReference>
<evidence type="ECO:0000256" key="3">
    <source>
        <dbReference type="ARBA" id="ARBA00022448"/>
    </source>
</evidence>
<evidence type="ECO:0000256" key="9">
    <source>
        <dbReference type="ARBA" id="ARBA00023128"/>
    </source>
</evidence>
<dbReference type="PANTHER" id="PTHR12966:SF0">
    <property type="entry name" value="NADH DEHYDROGENASE [UBIQUINONE] 1 ALPHA SUBCOMPLEX SUBUNIT 13"/>
    <property type="match status" value="1"/>
</dbReference>
<reference evidence="12" key="1">
    <citation type="submission" date="2020-10" db="EMBL/GenBank/DDBJ databases">
        <title>Unveiling of a novel bifunctional photoreceptor, Dualchrome1, isolated from a cosmopolitan green alga.</title>
        <authorList>
            <person name="Suzuki S."/>
            <person name="Kawachi M."/>
        </authorList>
    </citation>
    <scope>NUCLEOTIDE SEQUENCE</scope>
    <source>
        <strain evidence="12">NIES 2893</strain>
    </source>
</reference>
<dbReference type="AlphaFoldDB" id="A0A830H6Q6"/>
<dbReference type="OrthoDB" id="3308at2759"/>
<evidence type="ECO:0000256" key="5">
    <source>
        <dbReference type="ARBA" id="ARBA00022692"/>
    </source>
</evidence>
<evidence type="ECO:0000256" key="6">
    <source>
        <dbReference type="ARBA" id="ARBA00022792"/>
    </source>
</evidence>
<dbReference type="InterPro" id="IPR009346">
    <property type="entry name" value="GRIM-19"/>
</dbReference>
<keyword evidence="13" id="KW-1185">Reference proteome</keyword>